<evidence type="ECO:0000313" key="2">
    <source>
        <dbReference type="Proteomes" id="UP000886523"/>
    </source>
</evidence>
<reference evidence="1" key="1">
    <citation type="journal article" date="2020" name="Nat. Commun.">
        <title>Large-scale genome sequencing of mycorrhizal fungi provides insights into the early evolution of symbiotic traits.</title>
        <authorList>
            <person name="Miyauchi S."/>
            <person name="Kiss E."/>
            <person name="Kuo A."/>
            <person name="Drula E."/>
            <person name="Kohler A."/>
            <person name="Sanchez-Garcia M."/>
            <person name="Morin E."/>
            <person name="Andreopoulos B."/>
            <person name="Barry K.W."/>
            <person name="Bonito G."/>
            <person name="Buee M."/>
            <person name="Carver A."/>
            <person name="Chen C."/>
            <person name="Cichocki N."/>
            <person name="Clum A."/>
            <person name="Culley D."/>
            <person name="Crous P.W."/>
            <person name="Fauchery L."/>
            <person name="Girlanda M."/>
            <person name="Hayes R.D."/>
            <person name="Keri Z."/>
            <person name="LaButti K."/>
            <person name="Lipzen A."/>
            <person name="Lombard V."/>
            <person name="Magnuson J."/>
            <person name="Maillard F."/>
            <person name="Murat C."/>
            <person name="Nolan M."/>
            <person name="Ohm R.A."/>
            <person name="Pangilinan J."/>
            <person name="Pereira M.F."/>
            <person name="Perotto S."/>
            <person name="Peter M."/>
            <person name="Pfister S."/>
            <person name="Riley R."/>
            <person name="Sitrit Y."/>
            <person name="Stielow J.B."/>
            <person name="Szollosi G."/>
            <person name="Zifcakova L."/>
            <person name="Stursova M."/>
            <person name="Spatafora J.W."/>
            <person name="Tedersoo L."/>
            <person name="Vaario L.M."/>
            <person name="Yamada A."/>
            <person name="Yan M."/>
            <person name="Wang P."/>
            <person name="Xu J."/>
            <person name="Bruns T."/>
            <person name="Baldrian P."/>
            <person name="Vilgalys R."/>
            <person name="Dunand C."/>
            <person name="Henrissat B."/>
            <person name="Grigoriev I.V."/>
            <person name="Hibbett D."/>
            <person name="Nagy L.G."/>
            <person name="Martin F.M."/>
        </authorList>
    </citation>
    <scope>NUCLEOTIDE SEQUENCE</scope>
    <source>
        <strain evidence="1">UP504</strain>
    </source>
</reference>
<dbReference type="Gene3D" id="3.40.50.300">
    <property type="entry name" value="P-loop containing nucleotide triphosphate hydrolases"/>
    <property type="match status" value="1"/>
</dbReference>
<dbReference type="PANTHER" id="PTHR18934:SF203">
    <property type="entry name" value="ATP-DEPENDENT RNA HELICASE A"/>
    <property type="match status" value="1"/>
</dbReference>
<sequence length="134" mass="15143">MLLEARLPLLKSVLAEDTGEDLEIPFLPLLRRSLTFFAHLIPVTFWDSSQVEKRSQRVIIAGTSITISDVVYVVDIGKVKEKRYDPERHMTPLGSAWWNDCQEILAALIEPPVPERVEMALQTLEMVNALDAGQ</sequence>
<dbReference type="EMBL" id="MU128913">
    <property type="protein sequence ID" value="KAF9520167.1"/>
    <property type="molecule type" value="Genomic_DNA"/>
</dbReference>
<dbReference type="PANTHER" id="PTHR18934">
    <property type="entry name" value="ATP-DEPENDENT RNA HELICASE"/>
    <property type="match status" value="1"/>
</dbReference>
<dbReference type="Proteomes" id="UP000886523">
    <property type="component" value="Unassembled WGS sequence"/>
</dbReference>
<comment type="caution">
    <text evidence="1">The sequence shown here is derived from an EMBL/GenBank/DDBJ whole genome shotgun (WGS) entry which is preliminary data.</text>
</comment>
<organism evidence="1 2">
    <name type="scientific">Hydnum rufescens UP504</name>
    <dbReference type="NCBI Taxonomy" id="1448309"/>
    <lineage>
        <taxon>Eukaryota</taxon>
        <taxon>Fungi</taxon>
        <taxon>Dikarya</taxon>
        <taxon>Basidiomycota</taxon>
        <taxon>Agaricomycotina</taxon>
        <taxon>Agaricomycetes</taxon>
        <taxon>Cantharellales</taxon>
        <taxon>Hydnaceae</taxon>
        <taxon>Hydnum</taxon>
    </lineage>
</organism>
<dbReference type="InterPro" id="IPR027417">
    <property type="entry name" value="P-loop_NTPase"/>
</dbReference>
<evidence type="ECO:0000313" key="1">
    <source>
        <dbReference type="EMBL" id="KAF9520167.1"/>
    </source>
</evidence>
<dbReference type="OrthoDB" id="28053at2759"/>
<dbReference type="GO" id="GO:0003723">
    <property type="term" value="F:RNA binding"/>
    <property type="evidence" value="ECO:0007669"/>
    <property type="project" value="TreeGrafter"/>
</dbReference>
<dbReference type="GO" id="GO:0004386">
    <property type="term" value="F:helicase activity"/>
    <property type="evidence" value="ECO:0007669"/>
    <property type="project" value="TreeGrafter"/>
</dbReference>
<dbReference type="AlphaFoldDB" id="A0A9P6BAA0"/>
<proteinExistence type="predicted"/>
<name>A0A9P6BAA0_9AGAM</name>
<accession>A0A9P6BAA0</accession>
<keyword evidence="2" id="KW-1185">Reference proteome</keyword>
<protein>
    <submittedName>
        <fullName evidence="1">Uncharacterized protein</fullName>
    </submittedName>
</protein>
<gene>
    <name evidence="1" type="ORF">BS47DRAFT_1481567</name>
</gene>